<evidence type="ECO:0000256" key="3">
    <source>
        <dbReference type="SAM" id="SignalP"/>
    </source>
</evidence>
<dbReference type="Pfam" id="PF04333">
    <property type="entry name" value="MlaA"/>
    <property type="match status" value="1"/>
</dbReference>
<keyword evidence="2 3" id="KW-0732">Signal</keyword>
<dbReference type="PANTHER" id="PTHR30035">
    <property type="entry name" value="LIPOPROTEIN VACJ-RELATED"/>
    <property type="match status" value="1"/>
</dbReference>
<organism evidence="4 5">
    <name type="scientific">Rheinheimera muenzenbergensis</name>
    <dbReference type="NCBI Taxonomy" id="1193628"/>
    <lineage>
        <taxon>Bacteria</taxon>
        <taxon>Pseudomonadati</taxon>
        <taxon>Pseudomonadota</taxon>
        <taxon>Gammaproteobacteria</taxon>
        <taxon>Chromatiales</taxon>
        <taxon>Chromatiaceae</taxon>
        <taxon>Rheinheimera</taxon>
    </lineage>
</organism>
<dbReference type="PROSITE" id="PS51257">
    <property type="entry name" value="PROKAR_LIPOPROTEIN"/>
    <property type="match status" value="1"/>
</dbReference>
<dbReference type="PRINTS" id="PR01805">
    <property type="entry name" value="VACJLIPOPROT"/>
</dbReference>
<comment type="similarity">
    <text evidence="1">Belongs to the MlaA family.</text>
</comment>
<keyword evidence="5" id="KW-1185">Reference proteome</keyword>
<dbReference type="Proteomes" id="UP001375382">
    <property type="component" value="Unassembled WGS sequence"/>
</dbReference>
<name>A0ABU8C1T1_9GAMM</name>
<keyword evidence="4" id="KW-0449">Lipoprotein</keyword>
<gene>
    <name evidence="4" type="ORF">MN202_01375</name>
</gene>
<evidence type="ECO:0000313" key="5">
    <source>
        <dbReference type="Proteomes" id="UP001375382"/>
    </source>
</evidence>
<evidence type="ECO:0000256" key="2">
    <source>
        <dbReference type="ARBA" id="ARBA00022729"/>
    </source>
</evidence>
<dbReference type="PANTHER" id="PTHR30035:SF3">
    <property type="entry name" value="INTERMEMBRANE PHOSPHOLIPID TRANSPORT SYSTEM LIPOPROTEIN MLAA"/>
    <property type="match status" value="1"/>
</dbReference>
<reference evidence="4 5" key="1">
    <citation type="journal article" date="2023" name="Ecotoxicol. Environ. Saf.">
        <title>Mercury remediation potential of mercury-resistant strain Rheinheimera metallidurans sp. nov. isolated from a municipal waste dumping site.</title>
        <authorList>
            <person name="Yadav V."/>
            <person name="Manjhi A."/>
            <person name="Vadakedath N."/>
        </authorList>
    </citation>
    <scope>NUCLEOTIDE SEQUENCE [LARGE SCALE GENOMIC DNA]</scope>
    <source>
        <strain evidence="4 5">E-49</strain>
    </source>
</reference>
<feature type="chain" id="PRO_5045569472" evidence="3">
    <location>
        <begin position="25"/>
        <end position="258"/>
    </location>
</feature>
<evidence type="ECO:0000256" key="1">
    <source>
        <dbReference type="ARBA" id="ARBA00010634"/>
    </source>
</evidence>
<sequence length="258" mass="28182">MRFYFSLMLPVAALALLSGCANKAAPQQQAAAPVYQDVRDPLETLNRPLWDFNYDILDKYLLRPATVGYMTVVPKPARKGLVNAVNNLGEPASFVNASLQAKPSSAAVSAGRFLVNSTLGIFGLFDVASKIGLAEQQEDFNQTMAVWGLGHGAFLMLPALGPSTVRGTAGGVVDNLYFPLGLLNTPLSLTRAAIGALDAREQLMSLEQMLDESLDPYAFVKESYFQRELFKIHDGNPPQQQEPEVDEDLLEDLFDELD</sequence>
<feature type="signal peptide" evidence="3">
    <location>
        <begin position="1"/>
        <end position="24"/>
    </location>
</feature>
<comment type="caution">
    <text evidence="4">The sequence shown here is derived from an EMBL/GenBank/DDBJ whole genome shotgun (WGS) entry which is preliminary data.</text>
</comment>
<dbReference type="RefSeq" id="WP_335734290.1">
    <property type="nucleotide sequence ID" value="NZ_JALAAR010000001.1"/>
</dbReference>
<evidence type="ECO:0000313" key="4">
    <source>
        <dbReference type="EMBL" id="MEH8015870.1"/>
    </source>
</evidence>
<proteinExistence type="inferred from homology"/>
<dbReference type="InterPro" id="IPR007428">
    <property type="entry name" value="MlaA"/>
</dbReference>
<dbReference type="EMBL" id="JALAAR010000001">
    <property type="protein sequence ID" value="MEH8015870.1"/>
    <property type="molecule type" value="Genomic_DNA"/>
</dbReference>
<protein>
    <submittedName>
        <fullName evidence="4">VacJ family lipoprotein</fullName>
    </submittedName>
</protein>
<accession>A0ABU8C1T1</accession>